<evidence type="ECO:0000256" key="1">
    <source>
        <dbReference type="SAM" id="MobiDB-lite"/>
    </source>
</evidence>
<feature type="compositionally biased region" description="Basic and acidic residues" evidence="1">
    <location>
        <begin position="417"/>
        <end position="426"/>
    </location>
</feature>
<feature type="chain" id="PRO_5004556576" description="Mid2 domain-containing protein" evidence="3">
    <location>
        <begin position="20"/>
        <end position="469"/>
    </location>
</feature>
<keyword evidence="3" id="KW-0732">Signal</keyword>
<dbReference type="Proteomes" id="UP000030669">
    <property type="component" value="Unassembled WGS sequence"/>
</dbReference>
<keyword evidence="5" id="KW-1185">Reference proteome</keyword>
<dbReference type="KEGG" id="gtr:GLOTRDRAFT_119936"/>
<dbReference type="GeneID" id="19300591"/>
<reference evidence="4 5" key="1">
    <citation type="journal article" date="2012" name="Science">
        <title>The Paleozoic origin of enzymatic lignin decomposition reconstructed from 31 fungal genomes.</title>
        <authorList>
            <person name="Floudas D."/>
            <person name="Binder M."/>
            <person name="Riley R."/>
            <person name="Barry K."/>
            <person name="Blanchette R.A."/>
            <person name="Henrissat B."/>
            <person name="Martinez A.T."/>
            <person name="Otillar R."/>
            <person name="Spatafora J.W."/>
            <person name="Yadav J.S."/>
            <person name="Aerts A."/>
            <person name="Benoit I."/>
            <person name="Boyd A."/>
            <person name="Carlson A."/>
            <person name="Copeland A."/>
            <person name="Coutinho P.M."/>
            <person name="de Vries R.P."/>
            <person name="Ferreira P."/>
            <person name="Findley K."/>
            <person name="Foster B."/>
            <person name="Gaskell J."/>
            <person name="Glotzer D."/>
            <person name="Gorecki P."/>
            <person name="Heitman J."/>
            <person name="Hesse C."/>
            <person name="Hori C."/>
            <person name="Igarashi K."/>
            <person name="Jurgens J.A."/>
            <person name="Kallen N."/>
            <person name="Kersten P."/>
            <person name="Kohler A."/>
            <person name="Kuees U."/>
            <person name="Kumar T.K.A."/>
            <person name="Kuo A."/>
            <person name="LaButti K."/>
            <person name="Larrondo L.F."/>
            <person name="Lindquist E."/>
            <person name="Ling A."/>
            <person name="Lombard V."/>
            <person name="Lucas S."/>
            <person name="Lundell T."/>
            <person name="Martin R."/>
            <person name="McLaughlin D.J."/>
            <person name="Morgenstern I."/>
            <person name="Morin E."/>
            <person name="Murat C."/>
            <person name="Nagy L.G."/>
            <person name="Nolan M."/>
            <person name="Ohm R.A."/>
            <person name="Patyshakuliyeva A."/>
            <person name="Rokas A."/>
            <person name="Ruiz-Duenas F.J."/>
            <person name="Sabat G."/>
            <person name="Salamov A."/>
            <person name="Samejima M."/>
            <person name="Schmutz J."/>
            <person name="Slot J.C."/>
            <person name="St John F."/>
            <person name="Stenlid J."/>
            <person name="Sun H."/>
            <person name="Sun S."/>
            <person name="Syed K."/>
            <person name="Tsang A."/>
            <person name="Wiebenga A."/>
            <person name="Young D."/>
            <person name="Pisabarro A."/>
            <person name="Eastwood D.C."/>
            <person name="Martin F."/>
            <person name="Cullen D."/>
            <person name="Grigoriev I.V."/>
            <person name="Hibbett D.S."/>
        </authorList>
    </citation>
    <scope>NUCLEOTIDE SEQUENCE [LARGE SCALE GENOMIC DNA]</scope>
    <source>
        <strain evidence="4 5">ATCC 11539</strain>
    </source>
</reference>
<dbReference type="RefSeq" id="XP_007863323.1">
    <property type="nucleotide sequence ID" value="XM_007865132.1"/>
</dbReference>
<feature type="signal peptide" evidence="3">
    <location>
        <begin position="1"/>
        <end position="19"/>
    </location>
</feature>
<evidence type="ECO:0008006" key="6">
    <source>
        <dbReference type="Google" id="ProtNLM"/>
    </source>
</evidence>
<name>S7RTN2_GLOTA</name>
<evidence type="ECO:0000256" key="3">
    <source>
        <dbReference type="SAM" id="SignalP"/>
    </source>
</evidence>
<feature type="region of interest" description="Disordered" evidence="1">
    <location>
        <begin position="307"/>
        <end position="469"/>
    </location>
</feature>
<dbReference type="STRING" id="670483.S7RTN2"/>
<feature type="compositionally biased region" description="Low complexity" evidence="1">
    <location>
        <begin position="428"/>
        <end position="460"/>
    </location>
</feature>
<evidence type="ECO:0000256" key="2">
    <source>
        <dbReference type="SAM" id="Phobius"/>
    </source>
</evidence>
<feature type="compositionally biased region" description="Polar residues" evidence="1">
    <location>
        <begin position="323"/>
        <end position="343"/>
    </location>
</feature>
<feature type="transmembrane region" description="Helical" evidence="2">
    <location>
        <begin position="200"/>
        <end position="223"/>
    </location>
</feature>
<dbReference type="OrthoDB" id="2796893at2759"/>
<dbReference type="eggNOG" id="ENOG502SS8A">
    <property type="taxonomic scope" value="Eukaryota"/>
</dbReference>
<feature type="compositionally biased region" description="Low complexity" evidence="1">
    <location>
        <begin position="400"/>
        <end position="416"/>
    </location>
</feature>
<dbReference type="EMBL" id="KB469298">
    <property type="protein sequence ID" value="EPQ58035.1"/>
    <property type="molecule type" value="Genomic_DNA"/>
</dbReference>
<sequence length="469" mass="49842">MICILILLSIMIFLPSVLAQANGCTLNDAKAKVLSVNSNVVCQSQYSWMDNHLQQSPCLVLAYLLARCNEGSWTIQPLQNNPITSYNTPGQTCTPVDVCECSWSAYNLISACTLCQGSAFAESVHTWDAYKTNCTGYYSTSTYWPTSNFTVPDTTAIPYWAGTDPTTWSNGIFDLTSAQNLAGQGHSDLPDDTSSKKTPVGAIAGGVVGAIALLSAILGIVAWRIIRKRRQAKENWEQPGVNGNNGTLHKHSLSGTTAFSGDMTEMGTTTPLNLSGMANTNTTTAAVAHRNTYVSRRMPSTEFTIASTDVEGGLSPSRAGWHSRTTSAGSESTTSLHHQSQSIDVILSSPRRDVTSPSLLDDDDQGDYITTPPRSRQRFNPPSYADVIAATPPRQGAGGSHSPSPSTSTNTGTPGSDMKKVPEKRRLAATTAADTSVDTAADTAADTTADTTVDASADASAIREKAPRE</sequence>
<keyword evidence="2" id="KW-1133">Transmembrane helix</keyword>
<evidence type="ECO:0000313" key="5">
    <source>
        <dbReference type="Proteomes" id="UP000030669"/>
    </source>
</evidence>
<organism evidence="4 5">
    <name type="scientific">Gloeophyllum trabeum (strain ATCC 11539 / FP-39264 / Madison 617)</name>
    <name type="common">Brown rot fungus</name>
    <dbReference type="NCBI Taxonomy" id="670483"/>
    <lineage>
        <taxon>Eukaryota</taxon>
        <taxon>Fungi</taxon>
        <taxon>Dikarya</taxon>
        <taxon>Basidiomycota</taxon>
        <taxon>Agaricomycotina</taxon>
        <taxon>Agaricomycetes</taxon>
        <taxon>Gloeophyllales</taxon>
        <taxon>Gloeophyllaceae</taxon>
        <taxon>Gloeophyllum</taxon>
    </lineage>
</organism>
<dbReference type="AlphaFoldDB" id="S7RTN2"/>
<dbReference type="CDD" id="cd12087">
    <property type="entry name" value="TM_EGFR-like"/>
    <property type="match status" value="1"/>
</dbReference>
<gene>
    <name evidence="4" type="ORF">GLOTRDRAFT_119936</name>
</gene>
<proteinExistence type="predicted"/>
<dbReference type="OMA" id="ATICSCW"/>
<keyword evidence="2" id="KW-0812">Transmembrane</keyword>
<protein>
    <recommendedName>
        <fullName evidence="6">Mid2 domain-containing protein</fullName>
    </recommendedName>
</protein>
<dbReference type="HOGENOM" id="CLU_582717_0_0_1"/>
<accession>S7RTN2</accession>
<keyword evidence="2" id="KW-0472">Membrane</keyword>
<evidence type="ECO:0000313" key="4">
    <source>
        <dbReference type="EMBL" id="EPQ58035.1"/>
    </source>
</evidence>